<evidence type="ECO:0000313" key="2">
    <source>
        <dbReference type="EMBL" id="UFZ02476.1"/>
    </source>
</evidence>
<keyword evidence="3" id="KW-1185">Reference proteome</keyword>
<protein>
    <submittedName>
        <fullName evidence="2">Uncharacterized protein</fullName>
    </submittedName>
</protein>
<accession>A0ABY3R582</accession>
<sequence>MPFVYPLRLPVLVFAAITCLPAMQPGRVHAEWWSRSPSDFEECADSAEKSATKEEKTAALAQCNAKFAGRRKPNGGYVYYDFMQDRSFDIAGPNPTPEEQKYIDQQYTMYLERQRHANVSSTMMTRPQPQELQQASLKDLSARAALEPAKPTIPALPQRPAKPPAVAPQAGPTLPPGATTETRARMKAAQCAKDGWRRDSFSCNFPVLSEKLDELKRMFTPGQSAAGQTAAAPPAAKTPKRAEAKN</sequence>
<name>A0ABY3R582_9BRAD</name>
<evidence type="ECO:0000256" key="1">
    <source>
        <dbReference type="SAM" id="MobiDB-lite"/>
    </source>
</evidence>
<feature type="region of interest" description="Disordered" evidence="1">
    <location>
        <begin position="151"/>
        <end position="187"/>
    </location>
</feature>
<evidence type="ECO:0000313" key="3">
    <source>
        <dbReference type="Proteomes" id="UP001431010"/>
    </source>
</evidence>
<dbReference type="EMBL" id="CP088156">
    <property type="protein sequence ID" value="UFZ02476.1"/>
    <property type="molecule type" value="Genomic_DNA"/>
</dbReference>
<feature type="region of interest" description="Disordered" evidence="1">
    <location>
        <begin position="219"/>
        <end position="246"/>
    </location>
</feature>
<gene>
    <name evidence="2" type="ORF">LQG66_24715</name>
</gene>
<reference evidence="2" key="1">
    <citation type="journal article" date="2024" name="Antonie Van Leeuwenhoek">
        <title>Bradyrhizobium ontarionense sp. nov., a novel bacterial symbiont isolated from Aeschynomene indica (Indian jointvetch), harbours photosynthesis, nitrogen fixation and nitrous oxide (N2O) reductase genes.</title>
        <authorList>
            <person name="Bromfield E.S.P."/>
            <person name="Cloutier S."/>
        </authorList>
    </citation>
    <scope>NUCLEOTIDE SEQUENCE</scope>
    <source>
        <strain evidence="2">A19</strain>
    </source>
</reference>
<feature type="compositionally biased region" description="Low complexity" evidence="1">
    <location>
        <begin position="225"/>
        <end position="237"/>
    </location>
</feature>
<dbReference type="Proteomes" id="UP001431010">
    <property type="component" value="Chromosome"/>
</dbReference>
<proteinExistence type="predicted"/>
<organism evidence="2 3">
    <name type="scientific">Bradyrhizobium ontarionense</name>
    <dbReference type="NCBI Taxonomy" id="2898149"/>
    <lineage>
        <taxon>Bacteria</taxon>
        <taxon>Pseudomonadati</taxon>
        <taxon>Pseudomonadota</taxon>
        <taxon>Alphaproteobacteria</taxon>
        <taxon>Hyphomicrobiales</taxon>
        <taxon>Nitrobacteraceae</taxon>
        <taxon>Bradyrhizobium</taxon>
    </lineage>
</organism>